<dbReference type="RefSeq" id="WP_191039686.1">
    <property type="nucleotide sequence ID" value="NZ_JACXAA010000004.1"/>
</dbReference>
<dbReference type="NCBIfam" id="NF009466">
    <property type="entry name" value="PRK12826.1-2"/>
    <property type="match status" value="1"/>
</dbReference>
<reference evidence="5" key="1">
    <citation type="submission" date="2020-09" db="EMBL/GenBank/DDBJ databases">
        <authorList>
            <person name="Kim M.K."/>
        </authorList>
    </citation>
    <scope>NUCLEOTIDE SEQUENCE</scope>
    <source>
        <strain evidence="5">BT704</strain>
    </source>
</reference>
<evidence type="ECO:0000313" key="6">
    <source>
        <dbReference type="Proteomes" id="UP000653797"/>
    </source>
</evidence>
<keyword evidence="2" id="KW-0560">Oxidoreductase</keyword>
<dbReference type="Pfam" id="PF00106">
    <property type="entry name" value="adh_short"/>
    <property type="match status" value="1"/>
</dbReference>
<evidence type="ECO:0000313" key="5">
    <source>
        <dbReference type="EMBL" id="MBD2754058.1"/>
    </source>
</evidence>
<proteinExistence type="inferred from homology"/>
<dbReference type="SMART" id="SM00822">
    <property type="entry name" value="PKS_KR"/>
    <property type="match status" value="1"/>
</dbReference>
<feature type="domain" description="Ketoreductase" evidence="4">
    <location>
        <begin position="8"/>
        <end position="190"/>
    </location>
</feature>
<dbReference type="InterPro" id="IPR057326">
    <property type="entry name" value="KR_dom"/>
</dbReference>
<gene>
    <name evidence="5" type="ORF">IC230_14210</name>
</gene>
<dbReference type="PRINTS" id="PR00081">
    <property type="entry name" value="GDHRDH"/>
</dbReference>
<dbReference type="Gene3D" id="3.40.50.720">
    <property type="entry name" value="NAD(P)-binding Rossmann-like Domain"/>
    <property type="match status" value="1"/>
</dbReference>
<evidence type="ECO:0000256" key="3">
    <source>
        <dbReference type="RuleBase" id="RU000363"/>
    </source>
</evidence>
<accession>A0A927GDV4</accession>
<organism evidence="5 6">
    <name type="scientific">Spirosoma validum</name>
    <dbReference type="NCBI Taxonomy" id="2771355"/>
    <lineage>
        <taxon>Bacteria</taxon>
        <taxon>Pseudomonadati</taxon>
        <taxon>Bacteroidota</taxon>
        <taxon>Cytophagia</taxon>
        <taxon>Cytophagales</taxon>
        <taxon>Cytophagaceae</taxon>
        <taxon>Spirosoma</taxon>
    </lineage>
</organism>
<dbReference type="InterPro" id="IPR002347">
    <property type="entry name" value="SDR_fam"/>
</dbReference>
<dbReference type="PANTHER" id="PTHR42879:SF2">
    <property type="entry name" value="3-OXOACYL-[ACYL-CARRIER-PROTEIN] REDUCTASE FABG"/>
    <property type="match status" value="1"/>
</dbReference>
<dbReference type="EMBL" id="JACXAA010000004">
    <property type="protein sequence ID" value="MBD2754058.1"/>
    <property type="molecule type" value="Genomic_DNA"/>
</dbReference>
<evidence type="ECO:0000256" key="1">
    <source>
        <dbReference type="ARBA" id="ARBA00006484"/>
    </source>
</evidence>
<dbReference type="GO" id="GO:0016491">
    <property type="term" value="F:oxidoreductase activity"/>
    <property type="evidence" value="ECO:0007669"/>
    <property type="project" value="UniProtKB-KW"/>
</dbReference>
<evidence type="ECO:0000259" key="4">
    <source>
        <dbReference type="SMART" id="SM00822"/>
    </source>
</evidence>
<comment type="caution">
    <text evidence="5">The sequence shown here is derived from an EMBL/GenBank/DDBJ whole genome shotgun (WGS) entry which is preliminary data.</text>
</comment>
<dbReference type="PRINTS" id="PR00080">
    <property type="entry name" value="SDRFAMILY"/>
</dbReference>
<dbReference type="FunFam" id="3.40.50.720:FF:000173">
    <property type="entry name" value="3-oxoacyl-[acyl-carrier protein] reductase"/>
    <property type="match status" value="1"/>
</dbReference>
<dbReference type="InterPro" id="IPR050259">
    <property type="entry name" value="SDR"/>
</dbReference>
<name>A0A927GDV4_9BACT</name>
<dbReference type="SUPFAM" id="SSF51735">
    <property type="entry name" value="NAD(P)-binding Rossmann-fold domains"/>
    <property type="match status" value="1"/>
</dbReference>
<dbReference type="InterPro" id="IPR036291">
    <property type="entry name" value="NAD(P)-bd_dom_sf"/>
</dbReference>
<comment type="similarity">
    <text evidence="1 3">Belongs to the short-chain dehydrogenases/reductases (SDR) family.</text>
</comment>
<dbReference type="Proteomes" id="UP000653797">
    <property type="component" value="Unassembled WGS sequence"/>
</dbReference>
<sequence length="251" mass="27183">MQPITDSKVVLVTGGTRGIGRAICLKLASLGHTVVFTYITNEALAQSLVEEINAMTHAPVMAYRCDMTKLPEVQKLFKEIKAAFKRVDAVVNNAGILGDGKPFMMSPDADWWHVFQTNVSSVTNTCRAVLATMISQRKGRIINITSLSGQKGNPGQSAYSASKSAIVTFSRSLYKEVGQFGITVNCVSPGLIETDMTKELSEDYFSSRMSKTPLKRKGTPEEVANVVSYLICEAPTYMIGQELTIDGGIGG</sequence>
<protein>
    <submittedName>
        <fullName evidence="5">3-oxoacyl-ACP reductase FabG</fullName>
    </submittedName>
</protein>
<dbReference type="AlphaFoldDB" id="A0A927GDV4"/>
<keyword evidence="6" id="KW-1185">Reference proteome</keyword>
<evidence type="ECO:0000256" key="2">
    <source>
        <dbReference type="ARBA" id="ARBA00023002"/>
    </source>
</evidence>
<dbReference type="PANTHER" id="PTHR42879">
    <property type="entry name" value="3-OXOACYL-(ACYL-CARRIER-PROTEIN) REDUCTASE"/>
    <property type="match status" value="1"/>
</dbReference>